<evidence type="ECO:0000256" key="1">
    <source>
        <dbReference type="SAM" id="SignalP"/>
    </source>
</evidence>
<sequence length="169" mass="18180">MKIKEALIPMKKTFAAAAAALLLLAGCSSTAQEDVDKVDETVDQGDAAAETKLEGEAAYGDTGQTARATVIKQGDKIADVIIETIDQDGNAITQLEDMADPTAQDTAIGTEYQDQVDYLENYIKENGVENIKTDENGRVADEEMLKNVDINVQPMLEAVQNALANEKND</sequence>
<keyword evidence="1" id="KW-0732">Signal</keyword>
<organism evidence="2 3">
    <name type="scientific">Faecalibaculum rodentium</name>
    <dbReference type="NCBI Taxonomy" id="1702221"/>
    <lineage>
        <taxon>Bacteria</taxon>
        <taxon>Bacillati</taxon>
        <taxon>Bacillota</taxon>
        <taxon>Erysipelotrichia</taxon>
        <taxon>Erysipelotrichales</taxon>
        <taxon>Erysipelotrichaceae</taxon>
        <taxon>Faecalibaculum</taxon>
    </lineage>
</organism>
<protein>
    <recommendedName>
        <fullName evidence="4">FMN-binding domain-containing protein</fullName>
    </recommendedName>
</protein>
<dbReference type="Proteomes" id="UP000069771">
    <property type="component" value="Chromosome"/>
</dbReference>
<evidence type="ECO:0000313" key="2">
    <source>
        <dbReference type="EMBL" id="AMK54423.1"/>
    </source>
</evidence>
<evidence type="ECO:0000313" key="3">
    <source>
        <dbReference type="Proteomes" id="UP000069771"/>
    </source>
</evidence>
<feature type="signal peptide" evidence="1">
    <location>
        <begin position="1"/>
        <end position="31"/>
    </location>
</feature>
<dbReference type="AlphaFoldDB" id="A0A140DUU6"/>
<dbReference type="KEGG" id="fro:AALO17_12890"/>
<dbReference type="PROSITE" id="PS51257">
    <property type="entry name" value="PROKAR_LIPOPROTEIN"/>
    <property type="match status" value="1"/>
</dbReference>
<feature type="chain" id="PRO_5007301979" description="FMN-binding domain-containing protein" evidence="1">
    <location>
        <begin position="32"/>
        <end position="169"/>
    </location>
</feature>
<accession>A0A140DUU6</accession>
<dbReference type="EMBL" id="CP011391">
    <property type="protein sequence ID" value="AMK54423.1"/>
    <property type="molecule type" value="Genomic_DNA"/>
</dbReference>
<gene>
    <name evidence="2" type="ORF">AALO17_12890</name>
</gene>
<keyword evidence="3" id="KW-1185">Reference proteome</keyword>
<evidence type="ECO:0008006" key="4">
    <source>
        <dbReference type="Google" id="ProtNLM"/>
    </source>
</evidence>
<dbReference type="Gene3D" id="3.90.1010.20">
    <property type="match status" value="1"/>
</dbReference>
<reference evidence="2 3" key="1">
    <citation type="journal article" date="2016" name="Gut Pathog.">
        <title>Whole genome sequencing of "Faecalibaculum rodentium" ALO17, isolated from C57BL/6J laboratory mouse feces.</title>
        <authorList>
            <person name="Lim S."/>
            <person name="Chang D.H."/>
            <person name="Ahn S."/>
            <person name="Kim B.C."/>
        </authorList>
    </citation>
    <scope>NUCLEOTIDE SEQUENCE [LARGE SCALE GENOMIC DNA]</scope>
    <source>
        <strain evidence="2 3">Alo17</strain>
    </source>
</reference>
<name>A0A140DUU6_9FIRM</name>
<proteinExistence type="predicted"/>